<reference evidence="2 3" key="1">
    <citation type="journal article" date="2021" name="Sci. Rep.">
        <title>Genome sequencing of the multicellular alga Astrephomene provides insights into convergent evolution of germ-soma differentiation.</title>
        <authorList>
            <person name="Yamashita S."/>
            <person name="Yamamoto K."/>
            <person name="Matsuzaki R."/>
            <person name="Suzuki S."/>
            <person name="Yamaguchi H."/>
            <person name="Hirooka S."/>
            <person name="Minakuchi Y."/>
            <person name="Miyagishima S."/>
            <person name="Kawachi M."/>
            <person name="Toyoda A."/>
            <person name="Nozaki H."/>
        </authorList>
    </citation>
    <scope>NUCLEOTIDE SEQUENCE [LARGE SCALE GENOMIC DNA]</scope>
    <source>
        <strain evidence="2 3">NIES-4017</strain>
    </source>
</reference>
<evidence type="ECO:0000256" key="1">
    <source>
        <dbReference type="SAM" id="SignalP"/>
    </source>
</evidence>
<dbReference type="Gene3D" id="3.40.50.300">
    <property type="entry name" value="P-loop containing nucleotide triphosphate hydrolases"/>
    <property type="match status" value="1"/>
</dbReference>
<name>A0AAD3E049_9CHLO</name>
<keyword evidence="3" id="KW-1185">Reference proteome</keyword>
<gene>
    <name evidence="2" type="ORF">Agub_g12076</name>
</gene>
<dbReference type="SUPFAM" id="SSF52540">
    <property type="entry name" value="P-loop containing nucleoside triphosphate hydrolases"/>
    <property type="match status" value="1"/>
</dbReference>
<evidence type="ECO:0000313" key="2">
    <source>
        <dbReference type="EMBL" id="GFR50037.1"/>
    </source>
</evidence>
<keyword evidence="1" id="KW-0732">Signal</keyword>
<dbReference type="AlphaFoldDB" id="A0AAD3E049"/>
<organism evidence="2 3">
    <name type="scientific">Astrephomene gubernaculifera</name>
    <dbReference type="NCBI Taxonomy" id="47775"/>
    <lineage>
        <taxon>Eukaryota</taxon>
        <taxon>Viridiplantae</taxon>
        <taxon>Chlorophyta</taxon>
        <taxon>core chlorophytes</taxon>
        <taxon>Chlorophyceae</taxon>
        <taxon>CS clade</taxon>
        <taxon>Chlamydomonadales</taxon>
        <taxon>Astrephomenaceae</taxon>
        <taxon>Astrephomene</taxon>
    </lineage>
</organism>
<dbReference type="EMBL" id="BMAR01000034">
    <property type="protein sequence ID" value="GFR50037.1"/>
    <property type="molecule type" value="Genomic_DNA"/>
</dbReference>
<proteinExistence type="predicted"/>
<dbReference type="Proteomes" id="UP001054857">
    <property type="component" value="Unassembled WGS sequence"/>
</dbReference>
<evidence type="ECO:0008006" key="4">
    <source>
        <dbReference type="Google" id="ProtNLM"/>
    </source>
</evidence>
<evidence type="ECO:0000313" key="3">
    <source>
        <dbReference type="Proteomes" id="UP001054857"/>
    </source>
</evidence>
<feature type="signal peptide" evidence="1">
    <location>
        <begin position="1"/>
        <end position="30"/>
    </location>
</feature>
<accession>A0AAD3E049</accession>
<sequence length="290" mass="33660">MLFSASRLRHTNLLPATACLLCFLSCLSSSAELLIGSQKCVFIFATGRSGSTSLMDALNQIPHYLIRGETWVAHGNLFSAYQHLREARTSPGQEFFHFAKIRERFKDVKLAYGKRAETTRLPFFNEFSEDRVLLATRAYYTVLYGHYGKDVVSGFKEIRYVCGVYFNQTRCDEHFQEFVGFLRGMCHDVKFLFNTRLSASLESNIKRFQMFDNVTFATDFTHLLNKTHTLYDNYAMQHSDHAFRVYMEDMFNIERNATLARNLLQFLGEDTSIPIRFNRMPGWQPSYPTP</sequence>
<protein>
    <recommendedName>
        <fullName evidence="4">Sulfotransferase</fullName>
    </recommendedName>
</protein>
<comment type="caution">
    <text evidence="2">The sequence shown here is derived from an EMBL/GenBank/DDBJ whole genome shotgun (WGS) entry which is preliminary data.</text>
</comment>
<feature type="chain" id="PRO_5042262001" description="Sulfotransferase" evidence="1">
    <location>
        <begin position="31"/>
        <end position="290"/>
    </location>
</feature>
<dbReference type="InterPro" id="IPR027417">
    <property type="entry name" value="P-loop_NTPase"/>
</dbReference>